<dbReference type="GO" id="GO:0006260">
    <property type="term" value="P:DNA replication"/>
    <property type="evidence" value="ECO:0007669"/>
    <property type="project" value="UniProtKB-UniRule"/>
</dbReference>
<keyword evidence="4 12" id="KW-0227">DNA damage</keyword>
<name>A0A1E3X6K8_9BACT</name>
<reference evidence="16 17" key="1">
    <citation type="submission" date="2016-07" db="EMBL/GenBank/DDBJ databases">
        <title>Draft genome of Scalindua rubra, obtained from a brine-seawater interface in the Red Sea, sheds light on salt adaptation in anammox bacteria.</title>
        <authorList>
            <person name="Speth D.R."/>
            <person name="Lagkouvardos I."/>
            <person name="Wang Y."/>
            <person name="Qian P.-Y."/>
            <person name="Dutilh B.E."/>
            <person name="Jetten M.S."/>
        </authorList>
    </citation>
    <scope>NUCLEOTIDE SEQUENCE [LARGE SCALE GENOMIC DNA]</scope>
    <source>
        <strain evidence="16">BSI-1</strain>
    </source>
</reference>
<dbReference type="SUPFAM" id="SSF51306">
    <property type="entry name" value="LexA/Signal peptidase"/>
    <property type="match status" value="1"/>
</dbReference>
<feature type="active site" description="For autocatalytic cleavage activity" evidence="12">
    <location>
        <position position="166"/>
    </location>
</feature>
<dbReference type="NCBIfam" id="TIGR00498">
    <property type="entry name" value="lexA"/>
    <property type="match status" value="1"/>
</dbReference>
<gene>
    <name evidence="12" type="primary">lexA</name>
    <name evidence="16" type="ORF">SCARUB_03692</name>
</gene>
<evidence type="ECO:0000256" key="3">
    <source>
        <dbReference type="ARBA" id="ARBA00022705"/>
    </source>
</evidence>
<dbReference type="GO" id="GO:0045892">
    <property type="term" value="P:negative regulation of DNA-templated transcription"/>
    <property type="evidence" value="ECO:0007669"/>
    <property type="project" value="UniProtKB-UniRule"/>
</dbReference>
<dbReference type="GO" id="GO:0003677">
    <property type="term" value="F:DNA binding"/>
    <property type="evidence" value="ECO:0007669"/>
    <property type="project" value="UniProtKB-UniRule"/>
</dbReference>
<keyword evidence="3 12" id="KW-0235">DNA replication</keyword>
<feature type="domain" description="Peptidase S24/S26A/S26B/S26C" evidence="14">
    <location>
        <begin position="126"/>
        <end position="239"/>
    </location>
</feature>
<dbReference type="GO" id="GO:0006281">
    <property type="term" value="P:DNA repair"/>
    <property type="evidence" value="ECO:0007669"/>
    <property type="project" value="UniProtKB-UniRule"/>
</dbReference>
<comment type="caution">
    <text evidence="16">The sequence shown here is derived from an EMBL/GenBank/DDBJ whole genome shotgun (WGS) entry which is preliminary data.</text>
</comment>
<evidence type="ECO:0000313" key="17">
    <source>
        <dbReference type="Proteomes" id="UP000094056"/>
    </source>
</evidence>
<dbReference type="InterPro" id="IPR015927">
    <property type="entry name" value="Peptidase_S24_S26A/B/C"/>
</dbReference>
<evidence type="ECO:0000256" key="7">
    <source>
        <dbReference type="ARBA" id="ARBA00023015"/>
    </source>
</evidence>
<dbReference type="GO" id="GO:0004252">
    <property type="term" value="F:serine-type endopeptidase activity"/>
    <property type="evidence" value="ECO:0007669"/>
    <property type="project" value="UniProtKB-UniRule"/>
</dbReference>
<protein>
    <recommendedName>
        <fullName evidence="12">LexA repressor</fullName>
        <ecNumber evidence="12">3.4.21.88</ecNumber>
    </recommendedName>
</protein>
<dbReference type="Pfam" id="PF01726">
    <property type="entry name" value="LexA_DNA_bind"/>
    <property type="match status" value="1"/>
</dbReference>
<evidence type="ECO:0000313" key="16">
    <source>
        <dbReference type="EMBL" id="ODS31199.1"/>
    </source>
</evidence>
<dbReference type="PATRIC" id="fig|1872076.5.peg.4398"/>
<evidence type="ECO:0000259" key="15">
    <source>
        <dbReference type="Pfam" id="PF01726"/>
    </source>
</evidence>
<dbReference type="InterPro" id="IPR006200">
    <property type="entry name" value="LexA"/>
</dbReference>
<dbReference type="InterPro" id="IPR036390">
    <property type="entry name" value="WH_DNA-bd_sf"/>
</dbReference>
<dbReference type="InterPro" id="IPR006199">
    <property type="entry name" value="LexA_DNA-bd_dom"/>
</dbReference>
<dbReference type="Gene3D" id="2.10.109.10">
    <property type="entry name" value="Umud Fragment, subunit A"/>
    <property type="match status" value="1"/>
</dbReference>
<dbReference type="GO" id="GO:0009432">
    <property type="term" value="P:SOS response"/>
    <property type="evidence" value="ECO:0007669"/>
    <property type="project" value="UniProtKB-UniRule"/>
</dbReference>
<evidence type="ECO:0000256" key="6">
    <source>
        <dbReference type="ARBA" id="ARBA00022813"/>
    </source>
</evidence>
<comment type="catalytic activity">
    <reaction evidence="12">
        <text>Hydrolysis of Ala-|-Gly bond in repressor LexA.</text>
        <dbReference type="EC" id="3.4.21.88"/>
    </reaction>
</comment>
<keyword evidence="5 12" id="KW-0378">Hydrolase</keyword>
<dbReference type="CDD" id="cd06529">
    <property type="entry name" value="S24_LexA-like"/>
    <property type="match status" value="1"/>
</dbReference>
<evidence type="ECO:0000256" key="1">
    <source>
        <dbReference type="ARBA" id="ARBA00007484"/>
    </source>
</evidence>
<dbReference type="EMBL" id="MAYW01000136">
    <property type="protein sequence ID" value="ODS31199.1"/>
    <property type="molecule type" value="Genomic_DNA"/>
</dbReference>
<dbReference type="GO" id="GO:0006508">
    <property type="term" value="P:proteolysis"/>
    <property type="evidence" value="ECO:0007669"/>
    <property type="project" value="InterPro"/>
</dbReference>
<sequence>MKNLSFETIDSSVVTSFRMTNSMIFCCRQNPCRTILRRLPFKFTLQALHLTPRQKEVFLYIATYIKKNKAAPTYDEIRRRFGFSSFNAVFKHIKQLEEKGVIRVQPNRARAITIVEEVTPAVTIKLLGNIAAGQPIEAVEDDETISVPQELLGRGENYCLKVKGNSMTGDGIFDGDIVIINKRNFADNNEMIAALIDNEATLKRFYKRKGGVELRPANFSTMKPIKIKSGDFKILGVVVGLIRRY</sequence>
<feature type="domain" description="LexA repressor DNA-binding" evidence="15">
    <location>
        <begin position="49"/>
        <end position="111"/>
    </location>
</feature>
<keyword evidence="11 12" id="KW-0742">SOS response</keyword>
<dbReference type="AlphaFoldDB" id="A0A1E3X6K8"/>
<feature type="site" description="Cleavage; by autolysis" evidence="12">
    <location>
        <begin position="132"/>
        <end position="133"/>
    </location>
</feature>
<evidence type="ECO:0000256" key="10">
    <source>
        <dbReference type="ARBA" id="ARBA00023204"/>
    </source>
</evidence>
<dbReference type="PANTHER" id="PTHR33516">
    <property type="entry name" value="LEXA REPRESSOR"/>
    <property type="match status" value="1"/>
</dbReference>
<evidence type="ECO:0000256" key="5">
    <source>
        <dbReference type="ARBA" id="ARBA00022801"/>
    </source>
</evidence>
<dbReference type="Proteomes" id="UP000094056">
    <property type="component" value="Unassembled WGS sequence"/>
</dbReference>
<evidence type="ECO:0000256" key="13">
    <source>
        <dbReference type="RuleBase" id="RU003991"/>
    </source>
</evidence>
<accession>A0A1E3X6K8</accession>
<evidence type="ECO:0000256" key="4">
    <source>
        <dbReference type="ARBA" id="ARBA00022763"/>
    </source>
</evidence>
<dbReference type="Pfam" id="PF00717">
    <property type="entry name" value="Peptidase_S24"/>
    <property type="match status" value="1"/>
</dbReference>
<comment type="subunit">
    <text evidence="12">Homodimer.</text>
</comment>
<keyword evidence="8 12" id="KW-0238">DNA-binding</keyword>
<evidence type="ECO:0000256" key="12">
    <source>
        <dbReference type="HAMAP-Rule" id="MF_00015"/>
    </source>
</evidence>
<feature type="active site" description="For autocatalytic cleavage activity" evidence="12">
    <location>
        <position position="203"/>
    </location>
</feature>
<feature type="DNA-binding region" description="H-T-H motif" evidence="12">
    <location>
        <begin position="74"/>
        <end position="94"/>
    </location>
</feature>
<dbReference type="PANTHER" id="PTHR33516:SF2">
    <property type="entry name" value="LEXA REPRESSOR-RELATED"/>
    <property type="match status" value="1"/>
</dbReference>
<proteinExistence type="inferred from homology"/>
<dbReference type="InterPro" id="IPR039418">
    <property type="entry name" value="LexA-like"/>
</dbReference>
<dbReference type="Gene3D" id="1.10.10.10">
    <property type="entry name" value="Winged helix-like DNA-binding domain superfamily/Winged helix DNA-binding domain"/>
    <property type="match status" value="1"/>
</dbReference>
<keyword evidence="2 12" id="KW-0678">Repressor</keyword>
<comment type="function">
    <text evidence="12">Represses a number of genes involved in the response to DNA damage (SOS response), including recA and lexA. In the presence of single-stranded DNA, RecA interacts with LexA causing an autocatalytic cleavage which disrupts the DNA-binding part of LexA, leading to derepression of the SOS regulon and eventually DNA repair.</text>
</comment>
<dbReference type="HAMAP" id="MF_00015">
    <property type="entry name" value="LexA"/>
    <property type="match status" value="1"/>
</dbReference>
<keyword evidence="7 12" id="KW-0805">Transcription regulation</keyword>
<evidence type="ECO:0000256" key="8">
    <source>
        <dbReference type="ARBA" id="ARBA00023125"/>
    </source>
</evidence>
<dbReference type="SUPFAM" id="SSF46785">
    <property type="entry name" value="Winged helix' DNA-binding domain"/>
    <property type="match status" value="1"/>
</dbReference>
<evidence type="ECO:0000256" key="2">
    <source>
        <dbReference type="ARBA" id="ARBA00022491"/>
    </source>
</evidence>
<evidence type="ECO:0000259" key="14">
    <source>
        <dbReference type="Pfam" id="PF00717"/>
    </source>
</evidence>
<evidence type="ECO:0000256" key="9">
    <source>
        <dbReference type="ARBA" id="ARBA00023163"/>
    </source>
</evidence>
<dbReference type="InterPro" id="IPR050077">
    <property type="entry name" value="LexA_repressor"/>
</dbReference>
<keyword evidence="10 12" id="KW-0234">DNA repair</keyword>
<keyword evidence="6 12" id="KW-0068">Autocatalytic cleavage</keyword>
<organism evidence="16 17">
    <name type="scientific">Candidatus Scalindua rubra</name>
    <dbReference type="NCBI Taxonomy" id="1872076"/>
    <lineage>
        <taxon>Bacteria</taxon>
        <taxon>Pseudomonadati</taxon>
        <taxon>Planctomycetota</taxon>
        <taxon>Candidatus Brocadiia</taxon>
        <taxon>Candidatus Brocadiales</taxon>
        <taxon>Candidatus Scalinduaceae</taxon>
        <taxon>Candidatus Scalindua</taxon>
    </lineage>
</organism>
<keyword evidence="9 12" id="KW-0804">Transcription</keyword>
<dbReference type="InterPro" id="IPR006197">
    <property type="entry name" value="Peptidase_S24_LexA"/>
</dbReference>
<dbReference type="EC" id="3.4.21.88" evidence="12"/>
<dbReference type="InterPro" id="IPR036286">
    <property type="entry name" value="LexA/Signal_pep-like_sf"/>
</dbReference>
<comment type="similarity">
    <text evidence="1 12 13">Belongs to the peptidase S24 family.</text>
</comment>
<evidence type="ECO:0000256" key="11">
    <source>
        <dbReference type="ARBA" id="ARBA00023236"/>
    </source>
</evidence>
<dbReference type="InterPro" id="IPR036388">
    <property type="entry name" value="WH-like_DNA-bd_sf"/>
</dbReference>
<dbReference type="PRINTS" id="PR00726">
    <property type="entry name" value="LEXASERPTASE"/>
</dbReference>